<protein>
    <recommendedName>
        <fullName evidence="1">Phytanoyl-CoA hydroxylase-interacting protein-like C-terminal domain-containing protein</fullName>
    </recommendedName>
</protein>
<dbReference type="PANTHER" id="PTHR15698:SF10">
    <property type="entry name" value="PHYTANOYL-COA HYDROXYLASE-INTERACTING PROTEIN-LIKE C-TERMINAL DOMAIN-CONTAINING PROTEIN"/>
    <property type="match status" value="1"/>
</dbReference>
<organism evidence="2 3">
    <name type="scientific">Mytilus coruscus</name>
    <name type="common">Sea mussel</name>
    <dbReference type="NCBI Taxonomy" id="42192"/>
    <lineage>
        <taxon>Eukaryota</taxon>
        <taxon>Metazoa</taxon>
        <taxon>Spiralia</taxon>
        <taxon>Lophotrochozoa</taxon>
        <taxon>Mollusca</taxon>
        <taxon>Bivalvia</taxon>
        <taxon>Autobranchia</taxon>
        <taxon>Pteriomorphia</taxon>
        <taxon>Mytilida</taxon>
        <taxon>Mytiloidea</taxon>
        <taxon>Mytilidae</taxon>
        <taxon>Mytilinae</taxon>
        <taxon>Mytilus</taxon>
    </lineage>
</organism>
<accession>A0A6J8CBU1</accession>
<evidence type="ECO:0000313" key="2">
    <source>
        <dbReference type="EMBL" id="CAC5392317.1"/>
    </source>
</evidence>
<dbReference type="Proteomes" id="UP000507470">
    <property type="component" value="Unassembled WGS sequence"/>
</dbReference>
<dbReference type="Pfam" id="PF19281">
    <property type="entry name" value="PHYHIP_C"/>
    <property type="match status" value="1"/>
</dbReference>
<dbReference type="EMBL" id="CACVKT020004943">
    <property type="protein sequence ID" value="CAC5392317.1"/>
    <property type="molecule type" value="Genomic_DNA"/>
</dbReference>
<evidence type="ECO:0000259" key="1">
    <source>
        <dbReference type="Pfam" id="PF19281"/>
    </source>
</evidence>
<dbReference type="InterPro" id="IPR045545">
    <property type="entry name" value="PHYIP/PHIPL_C"/>
</dbReference>
<keyword evidence="3" id="KW-1185">Reference proteome</keyword>
<name>A0A6J8CBU1_MYTCO</name>
<dbReference type="PANTHER" id="PTHR15698">
    <property type="entry name" value="PROTEIN CBG15099"/>
    <property type="match status" value="1"/>
</dbReference>
<gene>
    <name evidence="2" type="ORF">MCOR_27256</name>
</gene>
<evidence type="ECO:0000313" key="3">
    <source>
        <dbReference type="Proteomes" id="UP000507470"/>
    </source>
</evidence>
<reference evidence="2 3" key="1">
    <citation type="submission" date="2020-06" db="EMBL/GenBank/DDBJ databases">
        <authorList>
            <person name="Li R."/>
            <person name="Bekaert M."/>
        </authorList>
    </citation>
    <scope>NUCLEOTIDE SEQUENCE [LARGE SCALE GENOMIC DNA]</scope>
    <source>
        <strain evidence="3">wild</strain>
    </source>
</reference>
<sequence>MAFILHIQGFQGHELQDFSTWPLYFPNNVQAIFYLVSVTDNNIVQHQLVDLPKYTKDVFLEIKTASECGPVTMQILGLEKFGEGVQTYYTVVAEGTLDIVKEDKDTESTERDEPSSVTLDRSTGDKCAEVLFGLKNELSIHIPGELNGPDVQVSHKHGSRYWVKTPSSHEEDHYTQKIILLQHMQNQQLYLIFTQGNWSFKSIPFILQPGKEYRCIVIYSTYNCNTYWLDVGSMTDNNNNGVCLPEELRPHNLVQVTKEKVTSIYFTKQELNEMRLKAIEFVHRREQRVAAIPYFYRNKSINYFDSIMMSDSDGIMYPNLKDNNGDRYSIVNENIEGIFFSALLLPSTLKPPKTSIFGTRRLYVRSTLLLNEDVKMYFADFYCYNNVVHYVTIVLTKPGSESDQFCDKNLVQLNAYSNPFLQLTTIDGVQKVLVTLNAVIEIFYTEPIDLMAMSLLPGASMYSDVQLAGRGSSVEGGIPKKDDCDLCNVRTS</sequence>
<dbReference type="OrthoDB" id="6089816at2759"/>
<feature type="domain" description="Phytanoyl-CoA hydroxylase-interacting protein-like C-terminal" evidence="1">
    <location>
        <begin position="288"/>
        <end position="489"/>
    </location>
</feature>
<proteinExistence type="predicted"/>
<dbReference type="AlphaFoldDB" id="A0A6J8CBU1"/>
<dbReference type="InterPro" id="IPR042868">
    <property type="entry name" value="PHYHIP/PHYHIPL"/>
</dbReference>